<dbReference type="RefSeq" id="WP_084948593.1">
    <property type="nucleotide sequence ID" value="NZ_NCVA01000041.1"/>
</dbReference>
<keyword evidence="1" id="KW-0812">Transmembrane</keyword>
<dbReference type="Proteomes" id="UP000193064">
    <property type="component" value="Unassembled WGS sequence"/>
</dbReference>
<dbReference type="AlphaFoldDB" id="A0A1X1J5C0"/>
<comment type="caution">
    <text evidence="2">The sequence shown here is derived from an EMBL/GenBank/DDBJ whole genome shotgun (WGS) entry which is preliminary data.</text>
</comment>
<reference evidence="2 3" key="1">
    <citation type="journal article" date="2016" name="Eur. J. Clin. Microbiol. Infect. Dis.">
        <title>Whole genome sequencing as a tool for phylogenetic analysis of clinical strains of Mitis group streptococci.</title>
        <authorList>
            <person name="Rasmussen L.H."/>
            <person name="Dargis R."/>
            <person name="Hojholt K."/>
            <person name="Christensen J.J."/>
            <person name="Skovgaard O."/>
            <person name="Justesen U.S."/>
            <person name="Rosenvinge F.S."/>
            <person name="Moser C."/>
            <person name="Lukjancenko O."/>
            <person name="Rasmussen S."/>
            <person name="Nielsen X.C."/>
        </authorList>
    </citation>
    <scope>NUCLEOTIDE SEQUENCE [LARGE SCALE GENOMIC DNA]</scope>
    <source>
        <strain evidence="2 3">RH_13585_10</strain>
    </source>
</reference>
<feature type="transmembrane region" description="Helical" evidence="1">
    <location>
        <begin position="164"/>
        <end position="183"/>
    </location>
</feature>
<feature type="transmembrane region" description="Helical" evidence="1">
    <location>
        <begin position="189"/>
        <end position="208"/>
    </location>
</feature>
<evidence type="ECO:0000256" key="1">
    <source>
        <dbReference type="SAM" id="Phobius"/>
    </source>
</evidence>
<gene>
    <name evidence="2" type="ORF">B7705_06680</name>
</gene>
<evidence type="ECO:0000313" key="3">
    <source>
        <dbReference type="Proteomes" id="UP000193064"/>
    </source>
</evidence>
<feature type="transmembrane region" description="Helical" evidence="1">
    <location>
        <begin position="81"/>
        <end position="98"/>
    </location>
</feature>
<feature type="transmembrane region" description="Helical" evidence="1">
    <location>
        <begin position="110"/>
        <end position="131"/>
    </location>
</feature>
<organism evidence="2 3">
    <name type="scientific">Streptococcus oralis subsp. dentisani</name>
    <dbReference type="NCBI Taxonomy" id="1458253"/>
    <lineage>
        <taxon>Bacteria</taxon>
        <taxon>Bacillati</taxon>
        <taxon>Bacillota</taxon>
        <taxon>Bacilli</taxon>
        <taxon>Lactobacillales</taxon>
        <taxon>Streptococcaceae</taxon>
        <taxon>Streptococcus</taxon>
    </lineage>
</organism>
<name>A0A1X1J5C0_STROR</name>
<sequence>MEKKANYVARVVGRLDNRYYLIEVHNRLYVIDYFNPKDIRNYLWRFNAYNNTEYLIYDVTEQVEQYEVKPFNIWLENFRKVFDIVSIALVFWLLFFPPKFANNPMIFSSWRIVLILFFIGALLIFLVINLGMDKTLKFNFQDALLLRATIKGNKKGSNSSFFKVIQHLITFILLFSGCLFIGIFNSNYLTLLLFTFIGGYSILFIYAISIQYNLNHFKFHIIKNTQEA</sequence>
<proteinExistence type="predicted"/>
<keyword evidence="1" id="KW-1133">Transmembrane helix</keyword>
<evidence type="ECO:0000313" key="2">
    <source>
        <dbReference type="EMBL" id="ORO80587.1"/>
    </source>
</evidence>
<protein>
    <recommendedName>
        <fullName evidence="4">DUF443 family protein</fullName>
    </recommendedName>
</protein>
<accession>A0A1X1J5C0</accession>
<dbReference type="EMBL" id="NCVA01000041">
    <property type="protein sequence ID" value="ORO80587.1"/>
    <property type="molecule type" value="Genomic_DNA"/>
</dbReference>
<keyword evidence="1" id="KW-0472">Membrane</keyword>
<evidence type="ECO:0008006" key="4">
    <source>
        <dbReference type="Google" id="ProtNLM"/>
    </source>
</evidence>